<gene>
    <name evidence="2" type="ORF">SAMN05216289_12955</name>
</gene>
<proteinExistence type="predicted"/>
<dbReference type="PANTHER" id="PTHR33840:SF1">
    <property type="entry name" value="TLE1 PHOSPHOLIPASE DOMAIN-CONTAINING PROTEIN"/>
    <property type="match status" value="1"/>
</dbReference>
<dbReference type="RefSeq" id="WP_092409830.1">
    <property type="nucleotide sequence ID" value="NZ_FOVF01000029.1"/>
</dbReference>
<dbReference type="GO" id="GO:0016787">
    <property type="term" value="F:hydrolase activity"/>
    <property type="evidence" value="ECO:0007669"/>
    <property type="project" value="UniProtKB-KW"/>
</dbReference>
<organism evidence="2 3">
    <name type="scientific">Dokdonella immobilis</name>
    <dbReference type="NCBI Taxonomy" id="578942"/>
    <lineage>
        <taxon>Bacteria</taxon>
        <taxon>Pseudomonadati</taxon>
        <taxon>Pseudomonadota</taxon>
        <taxon>Gammaproteobacteria</taxon>
        <taxon>Lysobacterales</taxon>
        <taxon>Rhodanobacteraceae</taxon>
        <taxon>Dokdonella</taxon>
    </lineage>
</organism>
<protein>
    <submittedName>
        <fullName evidence="2">Uncharacterized alpha/beta hydrolase domain</fullName>
    </submittedName>
</protein>
<dbReference type="PANTHER" id="PTHR33840">
    <property type="match status" value="1"/>
</dbReference>
<keyword evidence="3" id="KW-1185">Reference proteome</keyword>
<dbReference type="EMBL" id="FOVF01000029">
    <property type="protein sequence ID" value="SFN54429.1"/>
    <property type="molecule type" value="Genomic_DNA"/>
</dbReference>
<dbReference type="Proteomes" id="UP000198575">
    <property type="component" value="Unassembled WGS sequence"/>
</dbReference>
<dbReference type="AlphaFoldDB" id="A0A1I4ZWR3"/>
<evidence type="ECO:0000313" key="3">
    <source>
        <dbReference type="Proteomes" id="UP000198575"/>
    </source>
</evidence>
<accession>A0A1I4ZWR3</accession>
<feature type="domain" description="T6SS Phospholipase effector Tle1-like catalytic" evidence="1">
    <location>
        <begin position="2"/>
        <end position="261"/>
    </location>
</feature>
<dbReference type="OrthoDB" id="4378831at2"/>
<reference evidence="2 3" key="1">
    <citation type="submission" date="2016-10" db="EMBL/GenBank/DDBJ databases">
        <authorList>
            <person name="de Groot N.N."/>
        </authorList>
    </citation>
    <scope>NUCLEOTIDE SEQUENCE [LARGE SCALE GENOMIC DNA]</scope>
    <source>
        <strain evidence="2 3">CGMCC 1.7659</strain>
    </source>
</reference>
<sequence length="357" mass="40455">MKRIVICADGTWNVRDQLDEDTGKRRPTNVTKLARAVLPRAHDGVDQIVFYDEGVGTSGGLDKVTGGAFGRGIERNVRDSYRFLSYNYEEGDEIYLFGFSRGAFTVRTLAGFMNRVGLLDKGDDYYVPDVFSCYESDEQPGSERWKQCFHNVKVRRECPPIRMIGVWDTVGSLGAPGLLGRVLNRNKYKYHDITLNRHVENAIHAMAIDEQRVPFAPDLWIRPPDWQGRLEQAWFAGVHSNIGGGYTPDGLANEALHWVVEKAEALGLQFNTAYLNFFAPVYYSDLKDSMTAAYRVMGRNIREIGKHRLHGEAVHQSALDRFNDARCAYQPSNLKAYIDSGEIRVVDTTRIERGHKP</sequence>
<dbReference type="STRING" id="578942.SAMN05216289_12955"/>
<dbReference type="InterPro" id="IPR029058">
    <property type="entry name" value="AB_hydrolase_fold"/>
</dbReference>
<dbReference type="SUPFAM" id="SSF53474">
    <property type="entry name" value="alpha/beta-Hydrolases"/>
    <property type="match status" value="1"/>
</dbReference>
<name>A0A1I4ZWR3_9GAMM</name>
<dbReference type="Pfam" id="PF09994">
    <property type="entry name" value="T6SS_Tle1-like_cat"/>
    <property type="match status" value="1"/>
</dbReference>
<evidence type="ECO:0000259" key="1">
    <source>
        <dbReference type="Pfam" id="PF09994"/>
    </source>
</evidence>
<evidence type="ECO:0000313" key="2">
    <source>
        <dbReference type="EMBL" id="SFN54429.1"/>
    </source>
</evidence>
<keyword evidence="2" id="KW-0378">Hydrolase</keyword>
<dbReference type="InterPro" id="IPR018712">
    <property type="entry name" value="Tle1-like_cat"/>
</dbReference>